<dbReference type="NCBIfam" id="TIGR03033">
    <property type="entry name" value="phage_rel_nuc"/>
    <property type="match status" value="1"/>
</dbReference>
<keyword evidence="3" id="KW-0378">Hydrolase</keyword>
<proteinExistence type="predicted"/>
<dbReference type="InterPro" id="IPR011335">
    <property type="entry name" value="Restrct_endonuc-II-like"/>
</dbReference>
<accession>A0A5P8PHY2</accession>
<dbReference type="EMBL" id="MN176227">
    <property type="protein sequence ID" value="QFR56348.1"/>
    <property type="molecule type" value="Genomic_DNA"/>
</dbReference>
<dbReference type="GO" id="GO:0004527">
    <property type="term" value="F:exonuclease activity"/>
    <property type="evidence" value="ECO:0007669"/>
    <property type="project" value="UniProtKB-KW"/>
</dbReference>
<protein>
    <submittedName>
        <fullName evidence="3">5'-3' exonuclease</fullName>
    </submittedName>
</protein>
<dbReference type="GeneID" id="77850672"/>
<sequence length="311" mass="36026">MARIVANTKDMPHDEWLALRKHGIGGSDAAKVLGVSKYGSQLTAYMEKKGMYTPKVSEATEEAARWGTIMEPVLRDEFRKRINEERAEQGLPPVRVEERHFLYAHEQFDFMRTNLDGVVLDHENGSGILEIKTASEYLKEEWEGEDIPNPYMIQVQHNIKVVEADFAYVVALIGGNKYKHYYIERDDELIKHIVQGEHYFWNEHFLNNIPPTASDSDAETEMMKILYPRSYDDPVLELPLEFKELAERYEDYKEQQKTLKKLETDAKNKLMAAMKENGTAFAGPHQITWRANKNGVKSFRVKINKREAQKA</sequence>
<dbReference type="PANTHER" id="PTHR46609:SF6">
    <property type="entry name" value="EXONUCLEASE, PHAGE-TYPE_RECB, C-TERMINAL DOMAIN-CONTAINING PROTEIN-RELATED"/>
    <property type="match status" value="1"/>
</dbReference>
<dbReference type="Gene3D" id="3.90.320.10">
    <property type="match status" value="1"/>
</dbReference>
<dbReference type="RefSeq" id="YP_010644446.1">
    <property type="nucleotide sequence ID" value="NC_070625.1"/>
</dbReference>
<evidence type="ECO:0000259" key="2">
    <source>
        <dbReference type="Pfam" id="PF09588"/>
    </source>
</evidence>
<keyword evidence="3" id="KW-0269">Exonuclease</keyword>
<dbReference type="InterPro" id="IPR017482">
    <property type="entry name" value="Lambda-type_endonuclease"/>
</dbReference>
<evidence type="ECO:0000313" key="3">
    <source>
        <dbReference type="EMBL" id="QFR56348.1"/>
    </source>
</evidence>
<name>A0A5P8PHY2_9CAUD</name>
<dbReference type="PANTHER" id="PTHR46609">
    <property type="entry name" value="EXONUCLEASE, PHAGE-TYPE/RECB, C-TERMINAL DOMAIN-CONTAINING PROTEIN"/>
    <property type="match status" value="1"/>
</dbReference>
<dbReference type="InterPro" id="IPR011604">
    <property type="entry name" value="PDDEXK-like_dom_sf"/>
</dbReference>
<feature type="domain" description="YqaJ viral recombinase" evidence="2">
    <location>
        <begin position="15"/>
        <end position="162"/>
    </location>
</feature>
<keyword evidence="3" id="KW-0540">Nuclease</keyword>
<reference evidence="3 4" key="1">
    <citation type="submission" date="2019-07" db="EMBL/GenBank/DDBJ databases">
        <authorList>
            <person name="Tomko B.E."/>
            <person name="Krukonis G.P."/>
            <person name="Delesalle V.A."/>
        </authorList>
    </citation>
    <scope>NUCLEOTIDE SEQUENCE [LARGE SCALE GENOMIC DNA]</scope>
</reference>
<dbReference type="SUPFAM" id="SSF52980">
    <property type="entry name" value="Restriction endonuclease-like"/>
    <property type="match status" value="1"/>
</dbReference>
<dbReference type="Proteomes" id="UP000326995">
    <property type="component" value="Segment"/>
</dbReference>
<feature type="coiled-coil region" evidence="1">
    <location>
        <begin position="242"/>
        <end position="272"/>
    </location>
</feature>
<organism evidence="3 4">
    <name type="scientific">Bacillus phage 049ML001</name>
    <dbReference type="NCBI Taxonomy" id="2601660"/>
    <lineage>
        <taxon>Viruses</taxon>
        <taxon>Duplodnaviria</taxon>
        <taxon>Heunggongvirae</taxon>
        <taxon>Uroviricota</taxon>
        <taxon>Caudoviricetes</taxon>
        <taxon>Trautnerviridae</taxon>
        <taxon>Polsinellivirinae</taxon>
        <taxon>Rivavirus</taxon>
        <taxon>Rivavirus rv049ML001</taxon>
    </lineage>
</organism>
<gene>
    <name evidence="3" type="primary">45</name>
    <name evidence="3" type="ORF">049ML001_45</name>
</gene>
<dbReference type="InterPro" id="IPR019080">
    <property type="entry name" value="YqaJ_viral_recombinase"/>
</dbReference>
<dbReference type="InterPro" id="IPR051703">
    <property type="entry name" value="NF-kappa-B_Signaling_Reg"/>
</dbReference>
<dbReference type="Pfam" id="PF09588">
    <property type="entry name" value="YqaJ"/>
    <property type="match status" value="1"/>
</dbReference>
<evidence type="ECO:0000313" key="4">
    <source>
        <dbReference type="Proteomes" id="UP000326995"/>
    </source>
</evidence>
<dbReference type="KEGG" id="vg:77850672"/>
<evidence type="ECO:0000256" key="1">
    <source>
        <dbReference type="SAM" id="Coils"/>
    </source>
</evidence>
<keyword evidence="1" id="KW-0175">Coiled coil</keyword>
<keyword evidence="4" id="KW-1185">Reference proteome</keyword>